<evidence type="ECO:0000313" key="2">
    <source>
        <dbReference type="Proteomes" id="UP001482620"/>
    </source>
</evidence>
<protein>
    <submittedName>
        <fullName evidence="1">Uncharacterized protein</fullName>
    </submittedName>
</protein>
<comment type="caution">
    <text evidence="1">The sequence shown here is derived from an EMBL/GenBank/DDBJ whole genome shotgun (WGS) entry which is preliminary data.</text>
</comment>
<evidence type="ECO:0000313" key="1">
    <source>
        <dbReference type="EMBL" id="MEQ2247841.1"/>
    </source>
</evidence>
<dbReference type="Proteomes" id="UP001482620">
    <property type="component" value="Unassembled WGS sequence"/>
</dbReference>
<keyword evidence="2" id="KW-1185">Reference proteome</keyword>
<name>A0ABV0USY0_9TELE</name>
<sequence length="90" mass="10094">LYLPTLIDCCKRWCLHVPTGVSDICVCLQPSQANSEFSNLPLPTCPCPLLVTETIDQKMFPWFNTPELGPAELRELLMSSFKSDVLENGH</sequence>
<organism evidence="1 2">
    <name type="scientific">Ilyodon furcidens</name>
    <name type="common">goldbreast splitfin</name>
    <dbReference type="NCBI Taxonomy" id="33524"/>
    <lineage>
        <taxon>Eukaryota</taxon>
        <taxon>Metazoa</taxon>
        <taxon>Chordata</taxon>
        <taxon>Craniata</taxon>
        <taxon>Vertebrata</taxon>
        <taxon>Euteleostomi</taxon>
        <taxon>Actinopterygii</taxon>
        <taxon>Neopterygii</taxon>
        <taxon>Teleostei</taxon>
        <taxon>Neoteleostei</taxon>
        <taxon>Acanthomorphata</taxon>
        <taxon>Ovalentaria</taxon>
        <taxon>Atherinomorphae</taxon>
        <taxon>Cyprinodontiformes</taxon>
        <taxon>Goodeidae</taxon>
        <taxon>Ilyodon</taxon>
    </lineage>
</organism>
<feature type="non-terminal residue" evidence="1">
    <location>
        <position position="1"/>
    </location>
</feature>
<gene>
    <name evidence="1" type="ORF">ILYODFUR_013222</name>
</gene>
<proteinExistence type="predicted"/>
<dbReference type="EMBL" id="JAHRIQ010082162">
    <property type="protein sequence ID" value="MEQ2247841.1"/>
    <property type="molecule type" value="Genomic_DNA"/>
</dbReference>
<accession>A0ABV0USY0</accession>
<reference evidence="1 2" key="1">
    <citation type="submission" date="2021-06" db="EMBL/GenBank/DDBJ databases">
        <authorList>
            <person name="Palmer J.M."/>
        </authorList>
    </citation>
    <scope>NUCLEOTIDE SEQUENCE [LARGE SCALE GENOMIC DNA]</scope>
    <source>
        <strain evidence="2">if_2019</strain>
        <tissue evidence="1">Muscle</tissue>
    </source>
</reference>